<dbReference type="EMBL" id="FTOR01000012">
    <property type="protein sequence ID" value="SIT33249.1"/>
    <property type="molecule type" value="Genomic_DNA"/>
</dbReference>
<evidence type="ECO:0000256" key="5">
    <source>
        <dbReference type="RuleBase" id="RU003693"/>
    </source>
</evidence>
<proteinExistence type="inferred from homology"/>
<dbReference type="OrthoDB" id="9807157at2"/>
<keyword evidence="4 5" id="KW-0663">Pyridoxal phosphate</keyword>
<keyword evidence="8" id="KW-1185">Reference proteome</keyword>
<comment type="pathway">
    <text evidence="2">Lipid metabolism.</text>
</comment>
<dbReference type="Pfam" id="PF00155">
    <property type="entry name" value="Aminotran_1_2"/>
    <property type="match status" value="1"/>
</dbReference>
<evidence type="ECO:0000313" key="8">
    <source>
        <dbReference type="Proteomes" id="UP000186917"/>
    </source>
</evidence>
<organism evidence="7 8">
    <name type="scientific">Filimonas lacunae</name>
    <dbReference type="NCBI Taxonomy" id="477680"/>
    <lineage>
        <taxon>Bacteria</taxon>
        <taxon>Pseudomonadati</taxon>
        <taxon>Bacteroidota</taxon>
        <taxon>Chitinophagia</taxon>
        <taxon>Chitinophagales</taxon>
        <taxon>Chitinophagaceae</taxon>
        <taxon>Filimonas</taxon>
    </lineage>
</organism>
<dbReference type="KEGG" id="fln:FLA_4320"/>
<protein>
    <submittedName>
        <fullName evidence="7">Glycine C-acetyltransferase</fullName>
    </submittedName>
</protein>
<dbReference type="STRING" id="477680.SAMN05421788_11292"/>
<dbReference type="Gene3D" id="3.40.640.10">
    <property type="entry name" value="Type I PLP-dependent aspartate aminotransferase-like (Major domain)"/>
    <property type="match status" value="1"/>
</dbReference>
<dbReference type="AlphaFoldDB" id="A0A173ML00"/>
<dbReference type="InterPro" id="IPR015422">
    <property type="entry name" value="PyrdxlP-dep_Trfase_small"/>
</dbReference>
<evidence type="ECO:0000259" key="6">
    <source>
        <dbReference type="Pfam" id="PF00155"/>
    </source>
</evidence>
<evidence type="ECO:0000256" key="1">
    <source>
        <dbReference type="ARBA" id="ARBA00001933"/>
    </source>
</evidence>
<dbReference type="GO" id="GO:0016740">
    <property type="term" value="F:transferase activity"/>
    <property type="evidence" value="ECO:0007669"/>
    <property type="project" value="UniProtKB-KW"/>
</dbReference>
<accession>A0A173ML00</accession>
<sequence length="419" mass="46865">MADIFERLIKNYGPIGQHRERAHGYFAFPKLEGEIGSRMKFRGKEMVVWSLNNYLGLANHPEIRKADADGAAQYGLALPMGARMMSGNSNFHEQLERELAEFEEKEDAILMNFGYQGIMSAIDAVCGRHDVIVYDAESHACIIDGLRLHPGHRYVFKHNDMEDFDKQMERATALIQKQGSGGILVITEGVFGMAGDQGKLKEICDLKSKYEFRLLVDDAHGFGTLGKRGAGAGELQECQDGIDLYFSTFAKSMASIGAFLAGPRVIIDYIRYNIRSQIFAKSLPMPIVTGNLKRLEMLRTMPELREKLWDNALKLQKGLKERGFDIGSTNTMVTPIYMKGGVEEATAMVMDLRENYGIFCSIVVYPVIPKGHIIYRLIPTAAHNDEDIQRTLTAFSETKARLDAGAYKVEAIPDMADAR</sequence>
<dbReference type="SUPFAM" id="SSF53383">
    <property type="entry name" value="PLP-dependent transferases"/>
    <property type="match status" value="1"/>
</dbReference>
<dbReference type="RefSeq" id="WP_076382164.1">
    <property type="nucleotide sequence ID" value="NZ_AP017422.1"/>
</dbReference>
<dbReference type="InterPro" id="IPR015424">
    <property type="entry name" value="PyrdxlP-dep_Trfase"/>
</dbReference>
<evidence type="ECO:0000256" key="3">
    <source>
        <dbReference type="ARBA" id="ARBA00022679"/>
    </source>
</evidence>
<dbReference type="GO" id="GO:0030170">
    <property type="term" value="F:pyridoxal phosphate binding"/>
    <property type="evidence" value="ECO:0007669"/>
    <property type="project" value="InterPro"/>
</dbReference>
<evidence type="ECO:0000256" key="4">
    <source>
        <dbReference type="ARBA" id="ARBA00022898"/>
    </source>
</evidence>
<dbReference type="Proteomes" id="UP000186917">
    <property type="component" value="Unassembled WGS sequence"/>
</dbReference>
<comment type="cofactor">
    <cofactor evidence="1 5">
        <name>pyridoxal 5'-phosphate</name>
        <dbReference type="ChEBI" id="CHEBI:597326"/>
    </cofactor>
</comment>
<dbReference type="PROSITE" id="PS00599">
    <property type="entry name" value="AA_TRANSFER_CLASS_2"/>
    <property type="match status" value="1"/>
</dbReference>
<dbReference type="InterPro" id="IPR050087">
    <property type="entry name" value="AON_synthase_class-II"/>
</dbReference>
<name>A0A173ML00_9BACT</name>
<evidence type="ECO:0000256" key="2">
    <source>
        <dbReference type="ARBA" id="ARBA00005189"/>
    </source>
</evidence>
<gene>
    <name evidence="7" type="ORF">SAMN05421788_11292</name>
</gene>
<dbReference type="InterPro" id="IPR001917">
    <property type="entry name" value="Aminotrans_II_pyridoxalP_BS"/>
</dbReference>
<dbReference type="InterPro" id="IPR004839">
    <property type="entry name" value="Aminotransferase_I/II_large"/>
</dbReference>
<dbReference type="InterPro" id="IPR015421">
    <property type="entry name" value="PyrdxlP-dep_Trfase_major"/>
</dbReference>
<feature type="domain" description="Aminotransferase class I/classII large" evidence="6">
    <location>
        <begin position="45"/>
        <end position="394"/>
    </location>
</feature>
<keyword evidence="3 7" id="KW-0808">Transferase</keyword>
<comment type="similarity">
    <text evidence="5">Belongs to the class-II pyridoxal-phosphate-dependent aminotransferase family.</text>
</comment>
<dbReference type="PANTHER" id="PTHR13693">
    <property type="entry name" value="CLASS II AMINOTRANSFERASE/8-AMINO-7-OXONONANOATE SYNTHASE"/>
    <property type="match status" value="1"/>
</dbReference>
<reference evidence="8" key="1">
    <citation type="submission" date="2017-01" db="EMBL/GenBank/DDBJ databases">
        <authorList>
            <person name="Varghese N."/>
            <person name="Submissions S."/>
        </authorList>
    </citation>
    <scope>NUCLEOTIDE SEQUENCE [LARGE SCALE GENOMIC DNA]</scope>
    <source>
        <strain evidence="8">DSM 21054</strain>
    </source>
</reference>
<dbReference type="Gene3D" id="3.90.1150.10">
    <property type="entry name" value="Aspartate Aminotransferase, domain 1"/>
    <property type="match status" value="1"/>
</dbReference>
<evidence type="ECO:0000313" key="7">
    <source>
        <dbReference type="EMBL" id="SIT33249.1"/>
    </source>
</evidence>